<keyword evidence="11 18" id="KW-0129">CBS domain</keyword>
<comment type="activity regulation">
    <text evidence="13">Mycophenolic acid (MPA) is a non-competitive inhibitor that prevents formation of the closed enzyme conformation by binding to the same site as the amobile flap. In contrast, mizoribine monophosphate (MZP) is a competitive inhibitor that induces the closed conformation. MPA is a potent inhibitor of mammalian IMPDHs but a poor inhibitor of the bacterial enzymes. MZP is a more potent inhibitor of bacterial IMPDH.</text>
</comment>
<evidence type="ECO:0000256" key="14">
    <source>
        <dbReference type="PIRSR" id="PIRSR000130-1"/>
    </source>
</evidence>
<dbReference type="NCBIfam" id="TIGR01302">
    <property type="entry name" value="IMP_dehydrog"/>
    <property type="match status" value="1"/>
</dbReference>
<dbReference type="GO" id="GO:0046872">
    <property type="term" value="F:metal ion binding"/>
    <property type="evidence" value="ECO:0007669"/>
    <property type="project" value="UniProtKB-UniRule"/>
</dbReference>
<evidence type="ECO:0000256" key="15">
    <source>
        <dbReference type="PIRSR" id="PIRSR000130-2"/>
    </source>
</evidence>
<comment type="function">
    <text evidence="13">Catalyzes the conversion of inosine 5'-phosphate (IMP) to xanthosine 5'-phosphate (XMP), the first committed and rate-limiting step in the de novo synthesis of guanine nucleotides, and therefore plays an important role in the regulation of cell growth.</text>
</comment>
<dbReference type="PROSITE" id="PS00487">
    <property type="entry name" value="IMP_DH_GMP_RED"/>
    <property type="match status" value="1"/>
</dbReference>
<feature type="binding site" evidence="13">
    <location>
        <position position="466"/>
    </location>
    <ligand>
        <name>K(+)</name>
        <dbReference type="ChEBI" id="CHEBI:29103"/>
        <note>ligand shared between two tetrameric partners</note>
    </ligand>
</feature>
<comment type="caution">
    <text evidence="13">Lacks conserved residue(s) required for the propagation of feature annotation.</text>
</comment>
<keyword evidence="10 13" id="KW-0520">NAD</keyword>
<feature type="binding site" description="in other chain" evidence="13 17">
    <location>
        <position position="299"/>
    </location>
    <ligand>
        <name>K(+)</name>
        <dbReference type="ChEBI" id="CHEBI:29103"/>
        <note>ligand shared between two tetrameric partners</note>
    </ligand>
</feature>
<feature type="binding site" evidence="13 15">
    <location>
        <begin position="382"/>
        <end position="386"/>
    </location>
    <ligand>
        <name>IMP</name>
        <dbReference type="ChEBI" id="CHEBI:58053"/>
    </ligand>
</feature>
<sequence length="484" mass="50761">MDIPLGLTFDDVLLRPAESDVLPSMANTATRLTREIALNIPVLSAAMDTVTEADMAIVMAQLGGIGVLHRNLTIEEQAAAVRQVKRFESGMVVNPITIGPDATLGDAQALMTQNRISGIPVTDRGGKLVGILTNRDVRFAENPQQPVRELMTTDNLATVPLGTGQEEARRLLHQRRIEKLLVVDDDGHCVGLITVKDIEKAVTYPDATKDAAGRLRVAAATTVGDKGFERTQALVDAECDVVIIDTAHGHNKDVARAVERAKKLSNSVQIVAGNVATAEATRALIDAGADAVKVGIGPGSICTTRVVAGVGVPQLTAIMESAEEAAKSGVPIIADGGLRTSGDAAKALAAGASTIMVGSMLAGTAESPGETFLYQGRSYKSYRGMGSVGAMARGSADRYFQADVSAMKLVPEGIEGQVPFKGPAADVVHQLVGGIKAAMGYTGSATIDELRERAKFVRITNAGLSESHVHDVAITREAPNYPTR</sequence>
<dbReference type="InterPro" id="IPR013785">
    <property type="entry name" value="Aldolase_TIM"/>
</dbReference>
<evidence type="ECO:0000256" key="19">
    <source>
        <dbReference type="RuleBase" id="RU003927"/>
    </source>
</evidence>
<evidence type="ECO:0000256" key="7">
    <source>
        <dbReference type="ARBA" id="ARBA00022755"/>
    </source>
</evidence>
<evidence type="ECO:0000256" key="9">
    <source>
        <dbReference type="ARBA" id="ARBA00023002"/>
    </source>
</evidence>
<proteinExistence type="inferred from homology"/>
<dbReference type="PATRIC" id="fig|361183.4.peg.1312"/>
<dbReference type="SUPFAM" id="SSF51412">
    <property type="entry name" value="Inosine monophosphate dehydrogenase (IMPDH)"/>
    <property type="match status" value="1"/>
</dbReference>
<dbReference type="PANTHER" id="PTHR11911">
    <property type="entry name" value="INOSINE-5-MONOPHOSPHATE DEHYDROGENASE RELATED"/>
    <property type="match status" value="1"/>
</dbReference>
<dbReference type="SUPFAM" id="SSF54631">
    <property type="entry name" value="CBS-domain pair"/>
    <property type="match status" value="1"/>
</dbReference>
<dbReference type="Pfam" id="PF00571">
    <property type="entry name" value="CBS"/>
    <property type="match status" value="2"/>
</dbReference>
<feature type="binding site" evidence="13 15">
    <location>
        <position position="300"/>
    </location>
    <ligand>
        <name>IMP</name>
        <dbReference type="ChEBI" id="CHEBI:58053"/>
    </ligand>
</feature>
<evidence type="ECO:0000256" key="10">
    <source>
        <dbReference type="ARBA" id="ARBA00023027"/>
    </source>
</evidence>
<evidence type="ECO:0000256" key="16">
    <source>
        <dbReference type="PIRSR" id="PIRSR000130-3"/>
    </source>
</evidence>
<gene>
    <name evidence="13" type="primary">guaB</name>
    <name evidence="22" type="ORF">AMC99_01342</name>
</gene>
<feature type="binding site" evidence="13 15">
    <location>
        <begin position="358"/>
        <end position="359"/>
    </location>
    <ligand>
        <name>IMP</name>
        <dbReference type="ChEBI" id="CHEBI:58053"/>
    </ligand>
</feature>
<keyword evidence="8 13" id="KW-0630">Potassium</keyword>
<comment type="subunit">
    <text evidence="3 13">Homotetramer.</text>
</comment>
<dbReference type="HAMAP" id="MF_01964">
    <property type="entry name" value="IMPDH"/>
    <property type="match status" value="1"/>
</dbReference>
<evidence type="ECO:0000256" key="20">
    <source>
        <dbReference type="RuleBase" id="RU003928"/>
    </source>
</evidence>
<evidence type="ECO:0000256" key="3">
    <source>
        <dbReference type="ARBA" id="ARBA00011881"/>
    </source>
</evidence>
<evidence type="ECO:0000313" key="23">
    <source>
        <dbReference type="Proteomes" id="UP000057938"/>
    </source>
</evidence>
<dbReference type="GO" id="GO:0003938">
    <property type="term" value="F:IMP dehydrogenase activity"/>
    <property type="evidence" value="ECO:0007669"/>
    <property type="project" value="UniProtKB-UniRule"/>
</dbReference>
<dbReference type="OrthoDB" id="9805398at2"/>
<feature type="binding site" evidence="13">
    <location>
        <position position="468"/>
    </location>
    <ligand>
        <name>K(+)</name>
        <dbReference type="ChEBI" id="CHEBI:29103"/>
        <note>ligand shared between two tetrameric partners</note>
    </ligand>
</feature>
<feature type="binding site" description="in other chain" evidence="13 17">
    <location>
        <position position="297"/>
    </location>
    <ligand>
        <name>K(+)</name>
        <dbReference type="ChEBI" id="CHEBI:29103"/>
        <note>ligand shared between two tetrameric partners</note>
    </ligand>
</feature>
<dbReference type="GO" id="GO:0006177">
    <property type="term" value="P:GMP biosynthetic process"/>
    <property type="evidence" value="ECO:0007669"/>
    <property type="project" value="UniProtKB-UniRule"/>
</dbReference>
<evidence type="ECO:0000256" key="4">
    <source>
        <dbReference type="ARBA" id="ARBA00022723"/>
    </source>
</evidence>
<dbReference type="GO" id="GO:0006183">
    <property type="term" value="P:GTP biosynthetic process"/>
    <property type="evidence" value="ECO:0007669"/>
    <property type="project" value="TreeGrafter"/>
</dbReference>
<feature type="binding site" evidence="16">
    <location>
        <begin position="245"/>
        <end position="247"/>
    </location>
    <ligand>
        <name>NAD(+)</name>
        <dbReference type="ChEBI" id="CHEBI:57540"/>
    </ligand>
</feature>
<comment type="pathway">
    <text evidence="13 20">Purine metabolism; XMP biosynthesis via de novo pathway; XMP from IMP: step 1/1.</text>
</comment>
<evidence type="ECO:0000256" key="13">
    <source>
        <dbReference type="HAMAP-Rule" id="MF_01964"/>
    </source>
</evidence>
<reference evidence="22 23" key="1">
    <citation type="submission" date="2015-09" db="EMBL/GenBank/DDBJ databases">
        <title>Complete genome sequence of a benzo[a]pyrene-degrading bacterium Altererythrobacter epoxidivorans CGMCC 1.7731T.</title>
        <authorList>
            <person name="Li Z."/>
            <person name="Cheng H."/>
            <person name="Huo Y."/>
            <person name="Xu X."/>
        </authorList>
    </citation>
    <scope>NUCLEOTIDE SEQUENCE [LARGE SCALE GENOMIC DNA]</scope>
    <source>
        <strain evidence="22 23">CGMCC 1.7731</strain>
    </source>
</reference>
<evidence type="ECO:0000256" key="1">
    <source>
        <dbReference type="ARBA" id="ARBA00001958"/>
    </source>
</evidence>
<dbReference type="Pfam" id="PF00478">
    <property type="entry name" value="IMPDH"/>
    <property type="match status" value="1"/>
</dbReference>
<comment type="catalytic activity">
    <reaction evidence="12 13 20">
        <text>IMP + NAD(+) + H2O = XMP + NADH + H(+)</text>
        <dbReference type="Rhea" id="RHEA:11708"/>
        <dbReference type="ChEBI" id="CHEBI:15377"/>
        <dbReference type="ChEBI" id="CHEBI:15378"/>
        <dbReference type="ChEBI" id="CHEBI:57464"/>
        <dbReference type="ChEBI" id="CHEBI:57540"/>
        <dbReference type="ChEBI" id="CHEBI:57945"/>
        <dbReference type="ChEBI" id="CHEBI:58053"/>
        <dbReference type="EC" id="1.1.1.205"/>
    </reaction>
</comment>
<comment type="similarity">
    <text evidence="2 13 19">Belongs to the IMPDH/GMPR family.</text>
</comment>
<evidence type="ECO:0000256" key="17">
    <source>
        <dbReference type="PIRSR" id="PIRSR000130-4"/>
    </source>
</evidence>
<dbReference type="Gene3D" id="3.20.20.70">
    <property type="entry name" value="Aldolase class I"/>
    <property type="match status" value="1"/>
</dbReference>
<feature type="binding site" evidence="13 15">
    <location>
        <begin position="335"/>
        <end position="337"/>
    </location>
    <ligand>
        <name>IMP</name>
        <dbReference type="ChEBI" id="CHEBI:58053"/>
    </ligand>
</feature>
<feature type="binding site" evidence="13">
    <location>
        <position position="467"/>
    </location>
    <ligand>
        <name>K(+)</name>
        <dbReference type="ChEBI" id="CHEBI:29103"/>
        <note>ligand shared between two tetrameric partners</note>
    </ligand>
</feature>
<feature type="domain" description="CBS" evidence="21">
    <location>
        <begin position="151"/>
        <end position="208"/>
    </location>
</feature>
<dbReference type="InterPro" id="IPR000644">
    <property type="entry name" value="CBS_dom"/>
</dbReference>
<dbReference type="FunFam" id="3.20.20.70:FF:000003">
    <property type="entry name" value="GMP reductase"/>
    <property type="match status" value="1"/>
</dbReference>
<dbReference type="CDD" id="cd00381">
    <property type="entry name" value="IMPDH"/>
    <property type="match status" value="1"/>
</dbReference>
<evidence type="ECO:0000256" key="12">
    <source>
        <dbReference type="ARBA" id="ARBA00048028"/>
    </source>
</evidence>
<dbReference type="AlphaFoldDB" id="A0A0M3TAE6"/>
<keyword evidence="7 13" id="KW-0658">Purine biosynthesis</keyword>
<keyword evidence="9 13" id="KW-0560">Oxidoreductase</keyword>
<dbReference type="InterPro" id="IPR015875">
    <property type="entry name" value="IMP_DH/GMP_Rdtase_CS"/>
</dbReference>
<dbReference type="PIRSF" id="PIRSF000130">
    <property type="entry name" value="IMPDH"/>
    <property type="match status" value="1"/>
</dbReference>
<feature type="domain" description="CBS" evidence="21">
    <location>
        <begin position="91"/>
        <end position="150"/>
    </location>
</feature>
<dbReference type="SMART" id="SM01240">
    <property type="entry name" value="IMPDH"/>
    <property type="match status" value="1"/>
</dbReference>
<dbReference type="PROSITE" id="PS51371">
    <property type="entry name" value="CBS"/>
    <property type="match status" value="2"/>
</dbReference>
<feature type="binding site" evidence="13 16">
    <location>
        <begin position="295"/>
        <end position="297"/>
    </location>
    <ligand>
        <name>NAD(+)</name>
        <dbReference type="ChEBI" id="CHEBI:57540"/>
    </ligand>
</feature>
<evidence type="ECO:0000256" key="5">
    <source>
        <dbReference type="ARBA" id="ARBA00022737"/>
    </source>
</evidence>
<dbReference type="PANTHER" id="PTHR11911:SF111">
    <property type="entry name" value="INOSINE-5'-MONOPHOSPHATE DEHYDROGENASE"/>
    <property type="match status" value="1"/>
</dbReference>
<evidence type="ECO:0000256" key="6">
    <source>
        <dbReference type="ARBA" id="ARBA00022749"/>
    </source>
</evidence>
<feature type="binding site" evidence="13 15">
    <location>
        <position position="412"/>
    </location>
    <ligand>
        <name>IMP</name>
        <dbReference type="ChEBI" id="CHEBI:58053"/>
    </ligand>
</feature>
<dbReference type="InterPro" id="IPR005990">
    <property type="entry name" value="IMP_DH"/>
</dbReference>
<dbReference type="KEGG" id="aep:AMC99_01342"/>
<evidence type="ECO:0000313" key="22">
    <source>
        <dbReference type="EMBL" id="ALE16636.1"/>
    </source>
</evidence>
<evidence type="ECO:0000256" key="8">
    <source>
        <dbReference type="ARBA" id="ARBA00022958"/>
    </source>
</evidence>
<dbReference type="InterPro" id="IPR001093">
    <property type="entry name" value="IMP_DH_GMPRt"/>
</dbReference>
<evidence type="ECO:0000256" key="2">
    <source>
        <dbReference type="ARBA" id="ARBA00005502"/>
    </source>
</evidence>
<dbReference type="GO" id="GO:0000166">
    <property type="term" value="F:nucleotide binding"/>
    <property type="evidence" value="ECO:0007669"/>
    <property type="project" value="UniProtKB-UniRule"/>
</dbReference>
<evidence type="ECO:0000256" key="11">
    <source>
        <dbReference type="ARBA" id="ARBA00023122"/>
    </source>
</evidence>
<accession>A0A0M3TAE6</accession>
<name>A0A0M3TAE6_9SPHN</name>
<dbReference type="SMART" id="SM00116">
    <property type="entry name" value="CBS"/>
    <property type="match status" value="2"/>
</dbReference>
<dbReference type="CDD" id="cd04601">
    <property type="entry name" value="CBS_pair_IMPDH"/>
    <property type="match status" value="1"/>
</dbReference>
<keyword evidence="23" id="KW-1185">Reference proteome</keyword>
<keyword evidence="6 13" id="KW-0332">GMP biosynthesis</keyword>
<dbReference type="InterPro" id="IPR046342">
    <property type="entry name" value="CBS_dom_sf"/>
</dbReference>
<protein>
    <recommendedName>
        <fullName evidence="13 20">Inosine-5'-monophosphate dehydrogenase</fullName>
        <shortName evidence="13">IMP dehydrogenase</shortName>
        <shortName evidence="13">IMPD</shortName>
        <shortName evidence="13">IMPDH</shortName>
        <ecNumber evidence="13 20">1.1.1.205</ecNumber>
    </recommendedName>
</protein>
<comment type="cofactor">
    <cofactor evidence="1 13">
        <name>K(+)</name>
        <dbReference type="ChEBI" id="CHEBI:29103"/>
    </cofactor>
</comment>
<feature type="active site" description="Proton acceptor" evidence="13 14">
    <location>
        <position position="398"/>
    </location>
</feature>
<feature type="binding site" description="in other chain" evidence="13 17">
    <location>
        <position position="302"/>
    </location>
    <ligand>
        <name>K(+)</name>
        <dbReference type="ChEBI" id="CHEBI:29103"/>
        <note>ligand shared between two tetrameric partners</note>
    </ligand>
</feature>
<dbReference type="EC" id="1.1.1.205" evidence="13 20"/>
<keyword evidence="5" id="KW-0677">Repeat</keyword>
<evidence type="ECO:0000256" key="18">
    <source>
        <dbReference type="PROSITE-ProRule" id="PRU00703"/>
    </source>
</evidence>
<keyword evidence="4 13" id="KW-0479">Metal-binding</keyword>
<dbReference type="RefSeq" id="WP_061924400.1">
    <property type="nucleotide sequence ID" value="NZ_CP012669.1"/>
</dbReference>
<feature type="binding site" evidence="13">
    <location>
        <position position="245"/>
    </location>
    <ligand>
        <name>NAD(+)</name>
        <dbReference type="ChEBI" id="CHEBI:57540"/>
    </ligand>
</feature>
<feature type="active site" description="Thioimidate intermediate" evidence="13 14">
    <location>
        <position position="302"/>
    </location>
</feature>
<dbReference type="Proteomes" id="UP000057938">
    <property type="component" value="Chromosome"/>
</dbReference>
<dbReference type="UniPathway" id="UPA00601">
    <property type="reaction ID" value="UER00295"/>
</dbReference>
<evidence type="ECO:0000259" key="21">
    <source>
        <dbReference type="PROSITE" id="PS51371"/>
    </source>
</evidence>
<organism evidence="22 23">
    <name type="scientific">Altererythrobacter epoxidivorans</name>
    <dbReference type="NCBI Taxonomy" id="361183"/>
    <lineage>
        <taxon>Bacteria</taxon>
        <taxon>Pseudomonadati</taxon>
        <taxon>Pseudomonadota</taxon>
        <taxon>Alphaproteobacteria</taxon>
        <taxon>Sphingomonadales</taxon>
        <taxon>Erythrobacteraceae</taxon>
        <taxon>Altererythrobacter</taxon>
    </lineage>
</organism>
<dbReference type="EMBL" id="CP012669">
    <property type="protein sequence ID" value="ALE16636.1"/>
    <property type="molecule type" value="Genomic_DNA"/>
</dbReference>
<dbReference type="STRING" id="361183.AMC99_01342"/>